<sequence>MKLIKKQTILKLSEYPPHLQTCLDQNNDYTDFNPDFLFLNQASTLIGTKEKNTYSIKAFLPTKK</sequence>
<dbReference type="Proteomes" id="UP000223749">
    <property type="component" value="Chromosome"/>
</dbReference>
<evidence type="ECO:0000313" key="2">
    <source>
        <dbReference type="Proteomes" id="UP000223749"/>
    </source>
</evidence>
<organism evidence="1 2">
    <name type="scientific">Pedobacter ginsengisoli</name>
    <dbReference type="NCBI Taxonomy" id="363852"/>
    <lineage>
        <taxon>Bacteria</taxon>
        <taxon>Pseudomonadati</taxon>
        <taxon>Bacteroidota</taxon>
        <taxon>Sphingobacteriia</taxon>
        <taxon>Sphingobacteriales</taxon>
        <taxon>Sphingobacteriaceae</taxon>
        <taxon>Pedobacter</taxon>
    </lineage>
</organism>
<name>A0A2D1U1R5_9SPHI</name>
<protein>
    <submittedName>
        <fullName evidence="1">Uncharacterized protein</fullName>
    </submittedName>
</protein>
<dbReference type="AlphaFoldDB" id="A0A2D1U1R5"/>
<dbReference type="EMBL" id="CP024091">
    <property type="protein sequence ID" value="ATP55550.1"/>
    <property type="molecule type" value="Genomic_DNA"/>
</dbReference>
<evidence type="ECO:0000313" key="1">
    <source>
        <dbReference type="EMBL" id="ATP55550.1"/>
    </source>
</evidence>
<dbReference type="KEGG" id="pgs:CPT03_03265"/>
<keyword evidence="2" id="KW-1185">Reference proteome</keyword>
<gene>
    <name evidence="1" type="ORF">CPT03_03265</name>
</gene>
<proteinExistence type="predicted"/>
<reference evidence="1 2" key="1">
    <citation type="submission" date="2017-10" db="EMBL/GenBank/DDBJ databases">
        <title>Whole genome of Pedobacter ginsengisoli T01R-27 isolated from tomato rhizosphere.</title>
        <authorList>
            <person name="Weon H.-Y."/>
            <person name="Lee S.A."/>
            <person name="Sang M.K."/>
            <person name="Song J."/>
        </authorList>
    </citation>
    <scope>NUCLEOTIDE SEQUENCE [LARGE SCALE GENOMIC DNA]</scope>
    <source>
        <strain evidence="1 2">T01R-27</strain>
    </source>
</reference>
<accession>A0A2D1U1R5</accession>